<dbReference type="EMBL" id="JABSTU010000008">
    <property type="protein sequence ID" value="KAH8022638.1"/>
    <property type="molecule type" value="Genomic_DNA"/>
</dbReference>
<feature type="region of interest" description="Disordered" evidence="1">
    <location>
        <begin position="1"/>
        <end position="91"/>
    </location>
</feature>
<feature type="compositionally biased region" description="Acidic residues" evidence="1">
    <location>
        <begin position="1"/>
        <end position="17"/>
    </location>
</feature>
<dbReference type="AlphaFoldDB" id="A0A9J6DL14"/>
<protein>
    <submittedName>
        <fullName evidence="2">Uncharacterized protein</fullName>
    </submittedName>
</protein>
<feature type="compositionally biased region" description="Polar residues" evidence="1">
    <location>
        <begin position="122"/>
        <end position="161"/>
    </location>
</feature>
<proteinExistence type="predicted"/>
<feature type="region of interest" description="Disordered" evidence="1">
    <location>
        <begin position="115"/>
        <end position="164"/>
    </location>
</feature>
<name>A0A9J6DL14_RHIMP</name>
<sequence>MEIEVDGVEISLEEWSDDSWTPPQGFRAQAKRHQALKQQAQMNDAQVSKAPKTPPTPRPPPELKRHPLPRLPSHTYHIVGRPKTPIDLTRTSPGDLQRALLKAASLCDLDPAKRDQLRIHPRNNTSPLVWQPPTEQSRTNASHQSSSEKTGRLSYTCTPRHQTTRYEAFLSTPTRSPPMMRR</sequence>
<keyword evidence="3" id="KW-1185">Reference proteome</keyword>
<reference evidence="2" key="2">
    <citation type="submission" date="2021-09" db="EMBL/GenBank/DDBJ databases">
        <authorList>
            <person name="Jia N."/>
            <person name="Wang J."/>
            <person name="Shi W."/>
            <person name="Du L."/>
            <person name="Sun Y."/>
            <person name="Zhan W."/>
            <person name="Jiang J."/>
            <person name="Wang Q."/>
            <person name="Zhang B."/>
            <person name="Ji P."/>
            <person name="Sakyi L.B."/>
            <person name="Cui X."/>
            <person name="Yuan T."/>
            <person name="Jiang B."/>
            <person name="Yang W."/>
            <person name="Lam T.T.-Y."/>
            <person name="Chang Q."/>
            <person name="Ding S."/>
            <person name="Wang X."/>
            <person name="Zhu J."/>
            <person name="Ruan X."/>
            <person name="Zhao L."/>
            <person name="Wei J."/>
            <person name="Que T."/>
            <person name="Du C."/>
            <person name="Cheng J."/>
            <person name="Dai P."/>
            <person name="Han X."/>
            <person name="Huang E."/>
            <person name="Gao Y."/>
            <person name="Liu J."/>
            <person name="Shao H."/>
            <person name="Ye R."/>
            <person name="Li L."/>
            <person name="Wei W."/>
            <person name="Wang X."/>
            <person name="Wang C."/>
            <person name="Huo Q."/>
            <person name="Li W."/>
            <person name="Guo W."/>
            <person name="Chen H."/>
            <person name="Chen S."/>
            <person name="Zhou L."/>
            <person name="Zhou L."/>
            <person name="Ni X."/>
            <person name="Tian J."/>
            <person name="Zhou Y."/>
            <person name="Sheng Y."/>
            <person name="Liu T."/>
            <person name="Pan Y."/>
            <person name="Xia L."/>
            <person name="Li J."/>
            <person name="Zhao F."/>
            <person name="Cao W."/>
        </authorList>
    </citation>
    <scope>NUCLEOTIDE SEQUENCE</scope>
    <source>
        <strain evidence="2">Rmic-2018</strain>
        <tissue evidence="2">Larvae</tissue>
    </source>
</reference>
<evidence type="ECO:0000313" key="3">
    <source>
        <dbReference type="Proteomes" id="UP000821866"/>
    </source>
</evidence>
<comment type="caution">
    <text evidence="2">The sequence shown here is derived from an EMBL/GenBank/DDBJ whole genome shotgun (WGS) entry which is preliminary data.</text>
</comment>
<organism evidence="2 3">
    <name type="scientific">Rhipicephalus microplus</name>
    <name type="common">Cattle tick</name>
    <name type="synonym">Boophilus microplus</name>
    <dbReference type="NCBI Taxonomy" id="6941"/>
    <lineage>
        <taxon>Eukaryota</taxon>
        <taxon>Metazoa</taxon>
        <taxon>Ecdysozoa</taxon>
        <taxon>Arthropoda</taxon>
        <taxon>Chelicerata</taxon>
        <taxon>Arachnida</taxon>
        <taxon>Acari</taxon>
        <taxon>Parasitiformes</taxon>
        <taxon>Ixodida</taxon>
        <taxon>Ixodoidea</taxon>
        <taxon>Ixodidae</taxon>
        <taxon>Rhipicephalinae</taxon>
        <taxon>Rhipicephalus</taxon>
        <taxon>Boophilus</taxon>
    </lineage>
</organism>
<feature type="compositionally biased region" description="Polar residues" evidence="1">
    <location>
        <begin position="36"/>
        <end position="46"/>
    </location>
</feature>
<evidence type="ECO:0000313" key="2">
    <source>
        <dbReference type="EMBL" id="KAH8022638.1"/>
    </source>
</evidence>
<reference evidence="2" key="1">
    <citation type="journal article" date="2020" name="Cell">
        <title>Large-Scale Comparative Analyses of Tick Genomes Elucidate Their Genetic Diversity and Vector Capacities.</title>
        <authorList>
            <consortium name="Tick Genome and Microbiome Consortium (TIGMIC)"/>
            <person name="Jia N."/>
            <person name="Wang J."/>
            <person name="Shi W."/>
            <person name="Du L."/>
            <person name="Sun Y."/>
            <person name="Zhan W."/>
            <person name="Jiang J.F."/>
            <person name="Wang Q."/>
            <person name="Zhang B."/>
            <person name="Ji P."/>
            <person name="Bell-Sakyi L."/>
            <person name="Cui X.M."/>
            <person name="Yuan T.T."/>
            <person name="Jiang B.G."/>
            <person name="Yang W.F."/>
            <person name="Lam T.T."/>
            <person name="Chang Q.C."/>
            <person name="Ding S.J."/>
            <person name="Wang X.J."/>
            <person name="Zhu J.G."/>
            <person name="Ruan X.D."/>
            <person name="Zhao L."/>
            <person name="Wei J.T."/>
            <person name="Ye R.Z."/>
            <person name="Que T.C."/>
            <person name="Du C.H."/>
            <person name="Zhou Y.H."/>
            <person name="Cheng J.X."/>
            <person name="Dai P.F."/>
            <person name="Guo W.B."/>
            <person name="Han X.H."/>
            <person name="Huang E.J."/>
            <person name="Li L.F."/>
            <person name="Wei W."/>
            <person name="Gao Y.C."/>
            <person name="Liu J.Z."/>
            <person name="Shao H.Z."/>
            <person name="Wang X."/>
            <person name="Wang C.C."/>
            <person name="Yang T.C."/>
            <person name="Huo Q.B."/>
            <person name="Li W."/>
            <person name="Chen H.Y."/>
            <person name="Chen S.E."/>
            <person name="Zhou L.G."/>
            <person name="Ni X.B."/>
            <person name="Tian J.H."/>
            <person name="Sheng Y."/>
            <person name="Liu T."/>
            <person name="Pan Y.S."/>
            <person name="Xia L.Y."/>
            <person name="Li J."/>
            <person name="Zhao F."/>
            <person name="Cao W.C."/>
        </authorList>
    </citation>
    <scope>NUCLEOTIDE SEQUENCE</scope>
    <source>
        <strain evidence="2">Rmic-2018</strain>
    </source>
</reference>
<accession>A0A9J6DL14</accession>
<gene>
    <name evidence="2" type="ORF">HPB51_000938</name>
</gene>
<evidence type="ECO:0000256" key="1">
    <source>
        <dbReference type="SAM" id="MobiDB-lite"/>
    </source>
</evidence>
<dbReference type="Proteomes" id="UP000821866">
    <property type="component" value="Chromosome 6"/>
</dbReference>